<organism evidence="1 2">
    <name type="scientific">Eubacterium segne</name>
    <dbReference type="NCBI Taxonomy" id="2763045"/>
    <lineage>
        <taxon>Bacteria</taxon>
        <taxon>Bacillati</taxon>
        <taxon>Bacillota</taxon>
        <taxon>Clostridia</taxon>
        <taxon>Eubacteriales</taxon>
        <taxon>Eubacteriaceae</taxon>
        <taxon>Eubacterium</taxon>
    </lineage>
</organism>
<gene>
    <name evidence="1" type="ORF">H8S00_05455</name>
</gene>
<accession>A0ABR7F1E3</accession>
<evidence type="ECO:0000313" key="2">
    <source>
        <dbReference type="Proteomes" id="UP000597877"/>
    </source>
</evidence>
<comment type="caution">
    <text evidence="1">The sequence shown here is derived from an EMBL/GenBank/DDBJ whole genome shotgun (WGS) entry which is preliminary data.</text>
</comment>
<protein>
    <submittedName>
        <fullName evidence="1">AraC family transcriptional regulator</fullName>
    </submittedName>
</protein>
<name>A0ABR7F1E3_9FIRM</name>
<dbReference type="EMBL" id="JACOOZ010000003">
    <property type="protein sequence ID" value="MBC5667430.1"/>
    <property type="molecule type" value="Genomic_DNA"/>
</dbReference>
<dbReference type="RefSeq" id="WP_186840211.1">
    <property type="nucleotide sequence ID" value="NZ_JACOOZ010000003.1"/>
</dbReference>
<keyword evidence="2" id="KW-1185">Reference proteome</keyword>
<dbReference type="Proteomes" id="UP000597877">
    <property type="component" value="Unassembled WGS sequence"/>
</dbReference>
<sequence length="62" mass="7014">MSDVREVYVTAEVAKILDITPAYLIRLAKGLNLSNSQFREAGKRNYLFSKESVAIIRANLKK</sequence>
<reference evidence="1 2" key="1">
    <citation type="submission" date="2020-08" db="EMBL/GenBank/DDBJ databases">
        <title>Genome public.</title>
        <authorList>
            <person name="Liu C."/>
            <person name="Sun Q."/>
        </authorList>
    </citation>
    <scope>NUCLEOTIDE SEQUENCE [LARGE SCALE GENOMIC DNA]</scope>
    <source>
        <strain evidence="1 2">BX4</strain>
    </source>
</reference>
<proteinExistence type="predicted"/>
<evidence type="ECO:0000313" key="1">
    <source>
        <dbReference type="EMBL" id="MBC5667430.1"/>
    </source>
</evidence>